<dbReference type="EMBL" id="BMAW01112318">
    <property type="protein sequence ID" value="GFT51920.1"/>
    <property type="molecule type" value="Genomic_DNA"/>
</dbReference>
<gene>
    <name evidence="1" type="ORF">NPIL_446611</name>
</gene>
<dbReference type="AlphaFoldDB" id="A0A8X6P5P2"/>
<organism evidence="1 2">
    <name type="scientific">Nephila pilipes</name>
    <name type="common">Giant wood spider</name>
    <name type="synonym">Nephila maculata</name>
    <dbReference type="NCBI Taxonomy" id="299642"/>
    <lineage>
        <taxon>Eukaryota</taxon>
        <taxon>Metazoa</taxon>
        <taxon>Ecdysozoa</taxon>
        <taxon>Arthropoda</taxon>
        <taxon>Chelicerata</taxon>
        <taxon>Arachnida</taxon>
        <taxon>Araneae</taxon>
        <taxon>Araneomorphae</taxon>
        <taxon>Entelegynae</taxon>
        <taxon>Araneoidea</taxon>
        <taxon>Nephilidae</taxon>
        <taxon>Nephila</taxon>
    </lineage>
</organism>
<accession>A0A8X6P5P2</accession>
<reference evidence="1" key="1">
    <citation type="submission" date="2020-08" db="EMBL/GenBank/DDBJ databases">
        <title>Multicomponent nature underlies the extraordinary mechanical properties of spider dragline silk.</title>
        <authorList>
            <person name="Kono N."/>
            <person name="Nakamura H."/>
            <person name="Mori M."/>
            <person name="Yoshida Y."/>
            <person name="Ohtoshi R."/>
            <person name="Malay A.D."/>
            <person name="Moran D.A.P."/>
            <person name="Tomita M."/>
            <person name="Numata K."/>
            <person name="Arakawa K."/>
        </authorList>
    </citation>
    <scope>NUCLEOTIDE SEQUENCE</scope>
</reference>
<comment type="caution">
    <text evidence="1">The sequence shown here is derived from an EMBL/GenBank/DDBJ whole genome shotgun (WGS) entry which is preliminary data.</text>
</comment>
<keyword evidence="2" id="KW-1185">Reference proteome</keyword>
<protein>
    <submittedName>
        <fullName evidence="1">Uncharacterized protein</fullName>
    </submittedName>
</protein>
<dbReference type="Proteomes" id="UP000887013">
    <property type="component" value="Unassembled WGS sequence"/>
</dbReference>
<proteinExistence type="predicted"/>
<sequence>MLMQTHMKTNDKVPPYRETKLLLRKFYKLMPMNTYSTRRLRIRRFGMQIQDYHGPLTEVKVRYRHLIKWIDTLQSIDHPYDSEIHQNNYEQLGNAFYNVLVLQQTSNSKTEVNKHVLQEMCIFMTIRIDITAMETSYHFC</sequence>
<evidence type="ECO:0000313" key="2">
    <source>
        <dbReference type="Proteomes" id="UP000887013"/>
    </source>
</evidence>
<evidence type="ECO:0000313" key="1">
    <source>
        <dbReference type="EMBL" id="GFT51920.1"/>
    </source>
</evidence>
<name>A0A8X6P5P2_NEPPI</name>